<dbReference type="Gene3D" id="4.10.410.40">
    <property type="match status" value="1"/>
</dbReference>
<dbReference type="AlphaFoldDB" id="A0A0F9DE04"/>
<accession>A0A0F9DE04</accession>
<dbReference type="EMBL" id="LAZR01032061">
    <property type="protein sequence ID" value="KKL51961.1"/>
    <property type="molecule type" value="Genomic_DNA"/>
</dbReference>
<evidence type="ECO:0000313" key="1">
    <source>
        <dbReference type="EMBL" id="KKL51961.1"/>
    </source>
</evidence>
<reference evidence="1" key="1">
    <citation type="journal article" date="2015" name="Nature">
        <title>Complex archaea that bridge the gap between prokaryotes and eukaryotes.</title>
        <authorList>
            <person name="Spang A."/>
            <person name="Saw J.H."/>
            <person name="Jorgensen S.L."/>
            <person name="Zaremba-Niedzwiedzka K."/>
            <person name="Martijn J."/>
            <person name="Lind A.E."/>
            <person name="van Eijk R."/>
            <person name="Schleper C."/>
            <person name="Guy L."/>
            <person name="Ettema T.J."/>
        </authorList>
    </citation>
    <scope>NUCLEOTIDE SEQUENCE</scope>
</reference>
<comment type="caution">
    <text evidence="1">The sequence shown here is derived from an EMBL/GenBank/DDBJ whole genome shotgun (WGS) entry which is preliminary data.</text>
</comment>
<sequence length="59" mass="6226">IEPDLKAGTSATWSITYPDGTPATDTFTATPTKFDITGSVGERTEATFEMKISGAITRA</sequence>
<organism evidence="1">
    <name type="scientific">marine sediment metagenome</name>
    <dbReference type="NCBI Taxonomy" id="412755"/>
    <lineage>
        <taxon>unclassified sequences</taxon>
        <taxon>metagenomes</taxon>
        <taxon>ecological metagenomes</taxon>
    </lineage>
</organism>
<protein>
    <submittedName>
        <fullName evidence="1">Uncharacterized protein</fullName>
    </submittedName>
</protein>
<feature type="non-terminal residue" evidence="1">
    <location>
        <position position="1"/>
    </location>
</feature>
<proteinExistence type="predicted"/>
<name>A0A0F9DE04_9ZZZZ</name>
<gene>
    <name evidence="1" type="ORF">LCGC14_2290220</name>
</gene>